<keyword evidence="4" id="KW-1185">Reference proteome</keyword>
<dbReference type="SUPFAM" id="SSF160574">
    <property type="entry name" value="BT0923-like"/>
    <property type="match status" value="1"/>
</dbReference>
<sequence>MKTLFFLLLIGAVSPTLAAYKPTGTVPAAVTSSFEKRYPDALVKKWMPVSLNDYAVRFKLHDVKYTAVFQTNGKWEKTVRIYAPTHRIPDGVRQGFRHSGYEGCNIDGIKEVITPEGSTYVIAVDDGNYYDSDHHDVFTTDYLLTFTADGKMIGAHRAEFRDSAGL</sequence>
<evidence type="ECO:0000313" key="3">
    <source>
        <dbReference type="EMBL" id="TDW96456.1"/>
    </source>
</evidence>
<dbReference type="Gene3D" id="3.10.450.360">
    <property type="match status" value="1"/>
</dbReference>
<feature type="signal peptide" evidence="1">
    <location>
        <begin position="1"/>
        <end position="18"/>
    </location>
</feature>
<evidence type="ECO:0000256" key="1">
    <source>
        <dbReference type="SAM" id="SignalP"/>
    </source>
</evidence>
<dbReference type="Proteomes" id="UP000294498">
    <property type="component" value="Unassembled WGS sequence"/>
</dbReference>
<accession>A0A4R8DH72</accession>
<dbReference type="EMBL" id="SODV01000002">
    <property type="protein sequence ID" value="TDW96456.1"/>
    <property type="molecule type" value="Genomic_DNA"/>
</dbReference>
<name>A0A4R8DH72_9BACT</name>
<dbReference type="AlphaFoldDB" id="A0A4R8DH72"/>
<feature type="domain" description="Putative beta-lactamase-inhibitor-like PepSY-like" evidence="2">
    <location>
        <begin position="54"/>
        <end position="127"/>
    </location>
</feature>
<gene>
    <name evidence="3" type="ORF">EDB95_4287</name>
</gene>
<dbReference type="OrthoDB" id="668972at2"/>
<dbReference type="Pfam" id="PF11396">
    <property type="entry name" value="PepSY_like"/>
    <property type="match status" value="1"/>
</dbReference>
<feature type="chain" id="PRO_5020662310" evidence="1">
    <location>
        <begin position="19"/>
        <end position="166"/>
    </location>
</feature>
<reference evidence="3 4" key="1">
    <citation type="submission" date="2019-03" db="EMBL/GenBank/DDBJ databases">
        <title>Genomic Encyclopedia of Type Strains, Phase IV (KMG-IV): sequencing the most valuable type-strain genomes for metagenomic binning, comparative biology and taxonomic classification.</title>
        <authorList>
            <person name="Goeker M."/>
        </authorList>
    </citation>
    <scope>NUCLEOTIDE SEQUENCE [LARGE SCALE GENOMIC DNA]</scope>
    <source>
        <strain evidence="3 4">DSM 100059</strain>
    </source>
</reference>
<dbReference type="RefSeq" id="WP_133996922.1">
    <property type="nucleotide sequence ID" value="NZ_SODV01000002.1"/>
</dbReference>
<evidence type="ECO:0000259" key="2">
    <source>
        <dbReference type="Pfam" id="PF11396"/>
    </source>
</evidence>
<keyword evidence="1" id="KW-0732">Signal</keyword>
<comment type="caution">
    <text evidence="3">The sequence shown here is derived from an EMBL/GenBank/DDBJ whole genome shotgun (WGS) entry which is preliminary data.</text>
</comment>
<dbReference type="InterPro" id="IPR021533">
    <property type="entry name" value="PepSY-like"/>
</dbReference>
<proteinExistence type="predicted"/>
<evidence type="ECO:0000313" key="4">
    <source>
        <dbReference type="Proteomes" id="UP000294498"/>
    </source>
</evidence>
<organism evidence="3 4">
    <name type="scientific">Dinghuibacter silviterrae</name>
    <dbReference type="NCBI Taxonomy" id="1539049"/>
    <lineage>
        <taxon>Bacteria</taxon>
        <taxon>Pseudomonadati</taxon>
        <taxon>Bacteroidota</taxon>
        <taxon>Chitinophagia</taxon>
        <taxon>Chitinophagales</taxon>
        <taxon>Chitinophagaceae</taxon>
        <taxon>Dinghuibacter</taxon>
    </lineage>
</organism>
<protein>
    <submittedName>
        <fullName evidence="3">Putative PepSY-like beta-lactamase-inhibitor</fullName>
    </submittedName>
</protein>